<feature type="non-terminal residue" evidence="2">
    <location>
        <position position="103"/>
    </location>
</feature>
<keyword evidence="3" id="KW-1185">Reference proteome</keyword>
<keyword evidence="1" id="KW-0812">Transmembrane</keyword>
<name>A0A9N9BIA3_9GLOM</name>
<sequence length="103" mass="12124">MFSNVYEIRSNAVTVLYIIFSFYVPRILFNFILSCISQTTSGIYFFCQYRQLFILILETSLDRPLSPCELVILENFRPGIDTIVYDHYDNYDIRNCCGIHPTD</sequence>
<reference evidence="2" key="1">
    <citation type="submission" date="2021-06" db="EMBL/GenBank/DDBJ databases">
        <authorList>
            <person name="Kallberg Y."/>
            <person name="Tangrot J."/>
            <person name="Rosling A."/>
        </authorList>
    </citation>
    <scope>NUCLEOTIDE SEQUENCE</scope>
    <source>
        <strain evidence="2">MA453B</strain>
    </source>
</reference>
<dbReference type="Proteomes" id="UP000789405">
    <property type="component" value="Unassembled WGS sequence"/>
</dbReference>
<protein>
    <submittedName>
        <fullName evidence="2">28490_t:CDS:1</fullName>
    </submittedName>
</protein>
<evidence type="ECO:0000313" key="3">
    <source>
        <dbReference type="Proteomes" id="UP000789405"/>
    </source>
</evidence>
<evidence type="ECO:0000313" key="2">
    <source>
        <dbReference type="EMBL" id="CAG8564865.1"/>
    </source>
</evidence>
<gene>
    <name evidence="2" type="ORF">DERYTH_LOCUS5916</name>
</gene>
<comment type="caution">
    <text evidence="2">The sequence shown here is derived from an EMBL/GenBank/DDBJ whole genome shotgun (WGS) entry which is preliminary data.</text>
</comment>
<evidence type="ECO:0000256" key="1">
    <source>
        <dbReference type="SAM" id="Phobius"/>
    </source>
</evidence>
<dbReference type="OrthoDB" id="10385016at2759"/>
<dbReference type="AlphaFoldDB" id="A0A9N9BIA3"/>
<feature type="transmembrane region" description="Helical" evidence="1">
    <location>
        <begin position="12"/>
        <end position="33"/>
    </location>
</feature>
<keyword evidence="1" id="KW-1133">Transmembrane helix</keyword>
<proteinExistence type="predicted"/>
<dbReference type="EMBL" id="CAJVPY010002564">
    <property type="protein sequence ID" value="CAG8564865.1"/>
    <property type="molecule type" value="Genomic_DNA"/>
</dbReference>
<organism evidence="2 3">
    <name type="scientific">Dentiscutata erythropus</name>
    <dbReference type="NCBI Taxonomy" id="1348616"/>
    <lineage>
        <taxon>Eukaryota</taxon>
        <taxon>Fungi</taxon>
        <taxon>Fungi incertae sedis</taxon>
        <taxon>Mucoromycota</taxon>
        <taxon>Glomeromycotina</taxon>
        <taxon>Glomeromycetes</taxon>
        <taxon>Diversisporales</taxon>
        <taxon>Gigasporaceae</taxon>
        <taxon>Dentiscutata</taxon>
    </lineage>
</organism>
<accession>A0A9N9BIA3</accession>
<keyword evidence="1" id="KW-0472">Membrane</keyword>